<dbReference type="Pfam" id="PF03975">
    <property type="entry name" value="CheD"/>
    <property type="match status" value="1"/>
</dbReference>
<comment type="function">
    <text evidence="3">Probably deamidates glutamine residues to glutamate on methyl-accepting chemotaxis receptors (MCPs), playing an important role in chemotaxis.</text>
</comment>
<dbReference type="AlphaFoldDB" id="A0A2T0RJY3"/>
<dbReference type="PANTHER" id="PTHR35147">
    <property type="entry name" value="CHEMORECEPTOR GLUTAMINE DEAMIDASE CHED-RELATED"/>
    <property type="match status" value="1"/>
</dbReference>
<evidence type="ECO:0000313" key="4">
    <source>
        <dbReference type="EMBL" id="PRY21427.1"/>
    </source>
</evidence>
<dbReference type="CDD" id="cd16352">
    <property type="entry name" value="CheD"/>
    <property type="match status" value="1"/>
</dbReference>
<dbReference type="GO" id="GO:0006935">
    <property type="term" value="P:chemotaxis"/>
    <property type="evidence" value="ECO:0007669"/>
    <property type="project" value="UniProtKB-UniRule"/>
</dbReference>
<dbReference type="Proteomes" id="UP000239480">
    <property type="component" value="Unassembled WGS sequence"/>
</dbReference>
<comment type="similarity">
    <text evidence="3">Belongs to the CheD family.</text>
</comment>
<evidence type="ECO:0000313" key="5">
    <source>
        <dbReference type="Proteomes" id="UP000239480"/>
    </source>
</evidence>
<dbReference type="Gene3D" id="3.30.1330.200">
    <property type="match status" value="1"/>
</dbReference>
<proteinExistence type="inferred from homology"/>
<reference evidence="4 5" key="1">
    <citation type="submission" date="2018-03" db="EMBL/GenBank/DDBJ databases">
        <title>Genomic Encyclopedia of Archaeal and Bacterial Type Strains, Phase II (KMG-II): from individual species to whole genera.</title>
        <authorList>
            <person name="Goeker M."/>
        </authorList>
    </citation>
    <scope>NUCLEOTIDE SEQUENCE [LARGE SCALE GENOMIC DNA]</scope>
    <source>
        <strain evidence="4 5">DSM 29328</strain>
    </source>
</reference>
<dbReference type="InterPro" id="IPR011324">
    <property type="entry name" value="Cytotoxic_necrot_fac-like_cat"/>
</dbReference>
<accession>A0A2T0RJY3</accession>
<evidence type="ECO:0000256" key="3">
    <source>
        <dbReference type="HAMAP-Rule" id="MF_01440"/>
    </source>
</evidence>
<dbReference type="PANTHER" id="PTHR35147:SF3">
    <property type="entry name" value="CHEMORECEPTOR GLUTAMINE DEAMIDASE CHED 1-RELATED"/>
    <property type="match status" value="1"/>
</dbReference>
<organism evidence="4 5">
    <name type="scientific">Aliiruegeria haliotis</name>
    <dbReference type="NCBI Taxonomy" id="1280846"/>
    <lineage>
        <taxon>Bacteria</taxon>
        <taxon>Pseudomonadati</taxon>
        <taxon>Pseudomonadota</taxon>
        <taxon>Alphaproteobacteria</taxon>
        <taxon>Rhodobacterales</taxon>
        <taxon>Roseobacteraceae</taxon>
        <taxon>Aliiruegeria</taxon>
    </lineage>
</organism>
<sequence length="176" mass="18940">MLIPDRKVLHVGQGEYRISSCPETMMSTVLGSCVSACIWDPAAGIGGMNHILLPDGTSSDLQCTSLGTNMMELLINGLLREGADRQRFRAKLFGGAQMFAGLGSIGTRNAEFIADFCRHEGIDCDGHSLGGQQGRRIQFWPVGGRARQQLLARDAVEEALDARNPVSASGSDLELF</sequence>
<dbReference type="InterPro" id="IPR038592">
    <property type="entry name" value="CheD-like_sf"/>
</dbReference>
<comment type="catalytic activity">
    <reaction evidence="3">
        <text>L-glutaminyl-[protein] + H2O = L-glutamyl-[protein] + NH4(+)</text>
        <dbReference type="Rhea" id="RHEA:16441"/>
        <dbReference type="Rhea" id="RHEA-COMP:10207"/>
        <dbReference type="Rhea" id="RHEA-COMP:10208"/>
        <dbReference type="ChEBI" id="CHEBI:15377"/>
        <dbReference type="ChEBI" id="CHEBI:28938"/>
        <dbReference type="ChEBI" id="CHEBI:29973"/>
        <dbReference type="ChEBI" id="CHEBI:30011"/>
        <dbReference type="EC" id="3.5.1.44"/>
    </reaction>
</comment>
<keyword evidence="1 3" id="KW-0145">Chemotaxis</keyword>
<keyword evidence="5" id="KW-1185">Reference proteome</keyword>
<comment type="caution">
    <text evidence="4">The sequence shown here is derived from an EMBL/GenBank/DDBJ whole genome shotgun (WGS) entry which is preliminary data.</text>
</comment>
<dbReference type="SUPFAM" id="SSF64438">
    <property type="entry name" value="CNF1/YfiH-like putative cysteine hydrolases"/>
    <property type="match status" value="1"/>
</dbReference>
<dbReference type="InterPro" id="IPR005659">
    <property type="entry name" value="Chemorcpt_Glu_NH3ase_CheD"/>
</dbReference>
<evidence type="ECO:0000256" key="2">
    <source>
        <dbReference type="ARBA" id="ARBA00022801"/>
    </source>
</evidence>
<dbReference type="HAMAP" id="MF_01440">
    <property type="entry name" value="CheD"/>
    <property type="match status" value="1"/>
</dbReference>
<evidence type="ECO:0000256" key="1">
    <source>
        <dbReference type="ARBA" id="ARBA00022500"/>
    </source>
</evidence>
<dbReference type="RefSeq" id="WP_245925148.1">
    <property type="nucleotide sequence ID" value="NZ_PVTD01000009.1"/>
</dbReference>
<keyword evidence="2 3" id="KW-0378">Hydrolase</keyword>
<name>A0A2T0RJY3_9RHOB</name>
<dbReference type="GO" id="GO:0050568">
    <property type="term" value="F:protein-glutamine glutaminase activity"/>
    <property type="evidence" value="ECO:0007669"/>
    <property type="project" value="UniProtKB-UniRule"/>
</dbReference>
<dbReference type="EMBL" id="PVTD01000009">
    <property type="protein sequence ID" value="PRY21427.1"/>
    <property type="molecule type" value="Genomic_DNA"/>
</dbReference>
<dbReference type="EC" id="3.5.1.44" evidence="3"/>
<gene>
    <name evidence="3" type="primary">cheD</name>
    <name evidence="4" type="ORF">CLV78_10938</name>
</gene>
<protein>
    <recommendedName>
        <fullName evidence="3">Probable chemoreceptor glutamine deamidase CheD</fullName>
        <ecNumber evidence="3">3.5.1.44</ecNumber>
    </recommendedName>
</protein>